<evidence type="ECO:0000256" key="2">
    <source>
        <dbReference type="ARBA" id="ARBA00023015"/>
    </source>
</evidence>
<dbReference type="CDD" id="cd20394">
    <property type="entry name" value="Tudor_SGF29_rpt2"/>
    <property type="match status" value="1"/>
</dbReference>
<evidence type="ECO:0000256" key="1">
    <source>
        <dbReference type="ARBA" id="ARBA00004123"/>
    </source>
</evidence>
<dbReference type="OrthoDB" id="10265994at2759"/>
<comment type="caution">
    <text evidence="6">The sequence shown here is derived from an EMBL/GenBank/DDBJ whole genome shotgun (WGS) entry which is preliminary data.</text>
</comment>
<dbReference type="AlphaFoldDB" id="A0A1V9Z7Q1"/>
<protein>
    <recommendedName>
        <fullName evidence="5">SGF29 C-terminal domain-containing protein</fullName>
    </recommendedName>
</protein>
<dbReference type="EMBL" id="JNBR01000392">
    <property type="protein sequence ID" value="OQR93880.1"/>
    <property type="molecule type" value="Genomic_DNA"/>
</dbReference>
<dbReference type="InterPro" id="IPR047288">
    <property type="entry name" value="Tudor_SGF29_rpt1"/>
</dbReference>
<dbReference type="InterPro" id="IPR010750">
    <property type="entry name" value="SGF29_tudor-like_dom"/>
</dbReference>
<dbReference type="CDD" id="cd20393">
    <property type="entry name" value="Tudor_SGF29_rpt1"/>
    <property type="match status" value="1"/>
</dbReference>
<proteinExistence type="predicted"/>
<keyword evidence="7" id="KW-1185">Reference proteome</keyword>
<evidence type="ECO:0000256" key="4">
    <source>
        <dbReference type="ARBA" id="ARBA00023242"/>
    </source>
</evidence>
<feature type="domain" description="SGF29 C-terminal" evidence="5">
    <location>
        <begin position="110"/>
        <end position="248"/>
    </location>
</feature>
<dbReference type="PANTHER" id="PTHR21539:SF0">
    <property type="entry name" value="SAGA-ASSOCIATED FACTOR 29"/>
    <property type="match status" value="1"/>
</dbReference>
<accession>A0A1V9Z7Q1</accession>
<keyword evidence="4" id="KW-0539">Nucleus</keyword>
<dbReference type="Gene3D" id="2.30.30.140">
    <property type="match status" value="2"/>
</dbReference>
<evidence type="ECO:0000313" key="6">
    <source>
        <dbReference type="EMBL" id="OQR93880.1"/>
    </source>
</evidence>
<name>A0A1V9Z7Q1_ACHHY</name>
<evidence type="ECO:0000259" key="5">
    <source>
        <dbReference type="PROSITE" id="PS51518"/>
    </source>
</evidence>
<dbReference type="PROSITE" id="PS51518">
    <property type="entry name" value="SGF29_C"/>
    <property type="match status" value="1"/>
</dbReference>
<dbReference type="Pfam" id="PF07039">
    <property type="entry name" value="SGF29_Tudor"/>
    <property type="match status" value="1"/>
</dbReference>
<dbReference type="PANTHER" id="PTHR21539">
    <property type="entry name" value="SAGA-ASSOCIATED FACTOR 29"/>
    <property type="match status" value="1"/>
</dbReference>
<keyword evidence="3" id="KW-0804">Transcription</keyword>
<dbReference type="STRING" id="1202772.A0A1V9Z7Q1"/>
<comment type="subcellular location">
    <subcellularLocation>
        <location evidence="1">Nucleus</location>
    </subcellularLocation>
</comment>
<evidence type="ECO:0000256" key="3">
    <source>
        <dbReference type="ARBA" id="ARBA00023163"/>
    </source>
</evidence>
<evidence type="ECO:0000313" key="7">
    <source>
        <dbReference type="Proteomes" id="UP000243579"/>
    </source>
</evidence>
<dbReference type="InterPro" id="IPR037802">
    <property type="entry name" value="SGF29"/>
</dbReference>
<gene>
    <name evidence="6" type="ORF">ACHHYP_02117</name>
</gene>
<dbReference type="InterPro" id="IPR047287">
    <property type="entry name" value="Tudor_SGF29_rpt2"/>
</dbReference>
<dbReference type="GO" id="GO:0000124">
    <property type="term" value="C:SAGA complex"/>
    <property type="evidence" value="ECO:0007669"/>
    <property type="project" value="InterPro"/>
</dbReference>
<reference evidence="6 7" key="1">
    <citation type="journal article" date="2014" name="Genome Biol. Evol.">
        <title>The secreted proteins of Achlya hypogyna and Thraustotheca clavata identify the ancestral oomycete secretome and reveal gene acquisitions by horizontal gene transfer.</title>
        <authorList>
            <person name="Misner I."/>
            <person name="Blouin N."/>
            <person name="Leonard G."/>
            <person name="Richards T.A."/>
            <person name="Lane C.E."/>
        </authorList>
    </citation>
    <scope>NUCLEOTIDE SEQUENCE [LARGE SCALE GENOMIC DNA]</scope>
    <source>
        <strain evidence="6 7">ATCC 48635</strain>
    </source>
</reference>
<dbReference type="Proteomes" id="UP000243579">
    <property type="component" value="Unassembled WGS sequence"/>
</dbReference>
<dbReference type="GO" id="GO:0005634">
    <property type="term" value="C:nucleus"/>
    <property type="evidence" value="ECO:0007669"/>
    <property type="project" value="UniProtKB-SubCell"/>
</dbReference>
<keyword evidence="2" id="KW-0805">Transcription regulation</keyword>
<organism evidence="6 7">
    <name type="scientific">Achlya hypogyna</name>
    <name type="common">Oomycete</name>
    <name type="synonym">Protoachlya hypogyna</name>
    <dbReference type="NCBI Taxonomy" id="1202772"/>
    <lineage>
        <taxon>Eukaryota</taxon>
        <taxon>Sar</taxon>
        <taxon>Stramenopiles</taxon>
        <taxon>Oomycota</taxon>
        <taxon>Saprolegniomycetes</taxon>
        <taxon>Saprolegniales</taxon>
        <taxon>Achlyaceae</taxon>
        <taxon>Achlya</taxon>
    </lineage>
</organism>
<sequence>MAAEASEAALHEIMRTQLINNPMDGIARHLRRLYAKLEAKERSGDAELLATRLQVAGKLRELLAKGVSELELQSKQLNAAINIVEIDQKSGQFEANAKLPAPKSEANELPITEIAVGSQVAARVARSHELWILASVVKQDPKTRLFEVEDEDSGDEDTEGKRHHMVPRDWMIPLPREEQVYEWVSFKWNQKVLAMYPNTTSFYPAVVVIPNPPGSLYVVVRFEDDADEFGYCPERKVPFRFVTPVKKT</sequence>